<reference evidence="4" key="1">
    <citation type="journal article" date="2023" name="Int. J. Syst. Evol. Microbiol.">
        <title>Mesoterricola silvestris gen. nov., sp. nov., Mesoterricola sediminis sp. nov., Geothrix oryzae sp. nov., Geothrix edaphica sp. nov., Geothrix rubra sp. nov., and Geothrix limicola sp. nov., six novel members of Acidobacteriota isolated from soils.</title>
        <authorList>
            <person name="Itoh H."/>
            <person name="Sugisawa Y."/>
            <person name="Mise K."/>
            <person name="Xu Z."/>
            <person name="Kuniyasu M."/>
            <person name="Ushijima N."/>
            <person name="Kawano K."/>
            <person name="Kobayashi E."/>
            <person name="Shiratori Y."/>
            <person name="Masuda Y."/>
            <person name="Senoo K."/>
        </authorList>
    </citation>
    <scope>NUCLEOTIDE SEQUENCE [LARGE SCALE GENOMIC DNA]</scope>
    <source>
        <strain evidence="4">Red222</strain>
    </source>
</reference>
<name>A0ABM8DRJ3_9BACT</name>
<keyword evidence="4" id="KW-1185">Reference proteome</keyword>
<keyword evidence="1 2" id="KW-0238">DNA-binding</keyword>
<evidence type="ECO:0000256" key="2">
    <source>
        <dbReference type="HAMAP-Rule" id="MF_00274"/>
    </source>
</evidence>
<dbReference type="PANTHER" id="PTHR33449">
    <property type="entry name" value="NUCLEOID-ASSOCIATED PROTEIN YBAB"/>
    <property type="match status" value="1"/>
</dbReference>
<keyword evidence="2" id="KW-0963">Cytoplasm</keyword>
<comment type="similarity">
    <text evidence="2">Belongs to the YbaB/EbfC family.</text>
</comment>
<comment type="subcellular location">
    <subcellularLocation>
        <location evidence="2">Cytoplasm</location>
        <location evidence="2">Nucleoid</location>
    </subcellularLocation>
</comment>
<evidence type="ECO:0000256" key="1">
    <source>
        <dbReference type="ARBA" id="ARBA00023125"/>
    </source>
</evidence>
<dbReference type="HAMAP" id="MF_00274">
    <property type="entry name" value="DNA_YbaB_EbfC"/>
    <property type="match status" value="1"/>
</dbReference>
<dbReference type="SUPFAM" id="SSF82607">
    <property type="entry name" value="YbaB-like"/>
    <property type="match status" value="1"/>
</dbReference>
<dbReference type="PIRSF" id="PIRSF004555">
    <property type="entry name" value="UCP004555"/>
    <property type="match status" value="1"/>
</dbReference>
<dbReference type="Gene3D" id="3.30.1310.10">
    <property type="entry name" value="Nucleoid-associated protein YbaB-like domain"/>
    <property type="match status" value="1"/>
</dbReference>
<sequence>MDMRFLMKQAQQMQAKLAEAQANLRVEGTAGGELVKVTLNGSKELKGISIAKDAMDPEDPSMLEDLLVAAFHDAAAKADEAMKKQMGGMGAGLNLPGLGL</sequence>
<dbReference type="InterPro" id="IPR004401">
    <property type="entry name" value="YbaB/EbfC"/>
</dbReference>
<evidence type="ECO:0000313" key="3">
    <source>
        <dbReference type="EMBL" id="BDU69636.1"/>
    </source>
</evidence>
<evidence type="ECO:0000313" key="4">
    <source>
        <dbReference type="Proteomes" id="UP001242010"/>
    </source>
</evidence>
<dbReference type="Pfam" id="PF02575">
    <property type="entry name" value="YbaB_DNA_bd"/>
    <property type="match status" value="1"/>
</dbReference>
<proteinExistence type="inferred from homology"/>
<dbReference type="PANTHER" id="PTHR33449:SF1">
    <property type="entry name" value="NUCLEOID-ASSOCIATED PROTEIN YBAB"/>
    <property type="match status" value="1"/>
</dbReference>
<dbReference type="InterPro" id="IPR036894">
    <property type="entry name" value="YbaB-like_sf"/>
</dbReference>
<protein>
    <recommendedName>
        <fullName evidence="2">Nucleoid-associated protein GETHOR_17370</fullName>
    </recommendedName>
</protein>
<comment type="subunit">
    <text evidence="2">Homodimer.</text>
</comment>
<dbReference type="Proteomes" id="UP001242010">
    <property type="component" value="Chromosome"/>
</dbReference>
<organism evidence="3 4">
    <name type="scientific">Geothrix oryzae</name>
    <dbReference type="NCBI Taxonomy" id="2927975"/>
    <lineage>
        <taxon>Bacteria</taxon>
        <taxon>Pseudomonadati</taxon>
        <taxon>Acidobacteriota</taxon>
        <taxon>Holophagae</taxon>
        <taxon>Holophagales</taxon>
        <taxon>Holophagaceae</taxon>
        <taxon>Geothrix</taxon>
    </lineage>
</organism>
<dbReference type="EMBL" id="AP027079">
    <property type="protein sequence ID" value="BDU69636.1"/>
    <property type="molecule type" value="Genomic_DNA"/>
</dbReference>
<comment type="function">
    <text evidence="2">Binds to DNA and alters its conformation. May be involved in regulation of gene expression, nucleoid organization and DNA protection.</text>
</comment>
<dbReference type="RefSeq" id="WP_286353359.1">
    <property type="nucleotide sequence ID" value="NZ_AP027079.1"/>
</dbReference>
<dbReference type="NCBIfam" id="TIGR00103">
    <property type="entry name" value="DNA_YbaB_EbfC"/>
    <property type="match status" value="1"/>
</dbReference>
<gene>
    <name evidence="3" type="ORF">GETHOR_17370</name>
</gene>
<accession>A0ABM8DRJ3</accession>